<comment type="caution">
    <text evidence="1">The sequence shown here is derived from an EMBL/GenBank/DDBJ whole genome shotgun (WGS) entry which is preliminary data.</text>
</comment>
<dbReference type="Proteomes" id="UP000828390">
    <property type="component" value="Unassembled WGS sequence"/>
</dbReference>
<name>A0A9D3YTC3_DREPO</name>
<dbReference type="EMBL" id="JAIWYP010000015">
    <property type="protein sequence ID" value="KAH3704510.1"/>
    <property type="molecule type" value="Genomic_DNA"/>
</dbReference>
<accession>A0A9D3YTC3</accession>
<evidence type="ECO:0000313" key="1">
    <source>
        <dbReference type="EMBL" id="KAH3704510.1"/>
    </source>
</evidence>
<evidence type="ECO:0000313" key="2">
    <source>
        <dbReference type="Proteomes" id="UP000828390"/>
    </source>
</evidence>
<organism evidence="1 2">
    <name type="scientific">Dreissena polymorpha</name>
    <name type="common">Zebra mussel</name>
    <name type="synonym">Mytilus polymorpha</name>
    <dbReference type="NCBI Taxonomy" id="45954"/>
    <lineage>
        <taxon>Eukaryota</taxon>
        <taxon>Metazoa</taxon>
        <taxon>Spiralia</taxon>
        <taxon>Lophotrochozoa</taxon>
        <taxon>Mollusca</taxon>
        <taxon>Bivalvia</taxon>
        <taxon>Autobranchia</taxon>
        <taxon>Heteroconchia</taxon>
        <taxon>Euheterodonta</taxon>
        <taxon>Imparidentia</taxon>
        <taxon>Neoheterodontei</taxon>
        <taxon>Myida</taxon>
        <taxon>Dreissenoidea</taxon>
        <taxon>Dreissenidae</taxon>
        <taxon>Dreissena</taxon>
    </lineage>
</organism>
<dbReference type="AlphaFoldDB" id="A0A9D3YTC3"/>
<sequence length="106" mass="11942">MAILQGHTWDASVTLLASSEYGDLEGNLTTTFDPVSGEATFMALNMTGYGVYYLKFTATSTPADYSLTVNHKLVVMNHAHVGMVKEETYDIEVRTIRFIWQHYRCP</sequence>
<reference evidence="1" key="1">
    <citation type="journal article" date="2019" name="bioRxiv">
        <title>The Genome of the Zebra Mussel, Dreissena polymorpha: A Resource for Invasive Species Research.</title>
        <authorList>
            <person name="McCartney M.A."/>
            <person name="Auch B."/>
            <person name="Kono T."/>
            <person name="Mallez S."/>
            <person name="Zhang Y."/>
            <person name="Obille A."/>
            <person name="Becker A."/>
            <person name="Abrahante J.E."/>
            <person name="Garbe J."/>
            <person name="Badalamenti J.P."/>
            <person name="Herman A."/>
            <person name="Mangelson H."/>
            <person name="Liachko I."/>
            <person name="Sullivan S."/>
            <person name="Sone E.D."/>
            <person name="Koren S."/>
            <person name="Silverstein K.A.T."/>
            <person name="Beckman K.B."/>
            <person name="Gohl D.M."/>
        </authorList>
    </citation>
    <scope>NUCLEOTIDE SEQUENCE</scope>
    <source>
        <strain evidence="1">Duluth1</strain>
        <tissue evidence="1">Whole animal</tissue>
    </source>
</reference>
<reference evidence="1" key="2">
    <citation type="submission" date="2020-11" db="EMBL/GenBank/DDBJ databases">
        <authorList>
            <person name="McCartney M.A."/>
            <person name="Auch B."/>
            <person name="Kono T."/>
            <person name="Mallez S."/>
            <person name="Becker A."/>
            <person name="Gohl D.M."/>
            <person name="Silverstein K.A.T."/>
            <person name="Koren S."/>
            <person name="Bechman K.B."/>
            <person name="Herman A."/>
            <person name="Abrahante J.E."/>
            <person name="Garbe J."/>
        </authorList>
    </citation>
    <scope>NUCLEOTIDE SEQUENCE</scope>
    <source>
        <strain evidence="1">Duluth1</strain>
        <tissue evidence="1">Whole animal</tissue>
    </source>
</reference>
<gene>
    <name evidence="1" type="ORF">DPMN_079566</name>
</gene>
<keyword evidence="2" id="KW-1185">Reference proteome</keyword>
<protein>
    <submittedName>
        <fullName evidence="1">Uncharacterized protein</fullName>
    </submittedName>
</protein>
<proteinExistence type="predicted"/>